<feature type="compositionally biased region" description="Basic residues" evidence="1">
    <location>
        <begin position="95"/>
        <end position="110"/>
    </location>
</feature>
<dbReference type="EMBL" id="CAVMBE010000001">
    <property type="protein sequence ID" value="CAK3752119.1"/>
    <property type="molecule type" value="Genomic_DNA"/>
</dbReference>
<keyword evidence="3" id="KW-1185">Reference proteome</keyword>
<dbReference type="GO" id="GO:0006338">
    <property type="term" value="P:chromatin remodeling"/>
    <property type="evidence" value="ECO:0007669"/>
    <property type="project" value="InterPro"/>
</dbReference>
<dbReference type="GO" id="GO:0031011">
    <property type="term" value="C:Ino80 complex"/>
    <property type="evidence" value="ECO:0007669"/>
    <property type="project" value="InterPro"/>
</dbReference>
<evidence type="ECO:0000256" key="1">
    <source>
        <dbReference type="SAM" id="MobiDB-lite"/>
    </source>
</evidence>
<sequence>MSTTITTTKAVPKSAKKSRIVVLRVSHELLSQWPSDTTAEASVKRNSINDEASPSIQLPDTADKSSDSNATPVPAPANDAATTDSNSLAPPKIDGRKKRGGAATGGRKRAPPSIDPNAPPRERGRPGPKKKPRLADGTIDRSGEKGPTGTNPIPAHKLGPKANTGAINAGLRALDRTGKPCRKWAKKGLQLKSFTGAIWSMPSWKAPPRDQGFAGDVKSDSTGSSEVKPVNESSAVASERSHSHLGGETATGGDTTMMNGIESSPAPPIAA</sequence>
<comment type="caution">
    <text evidence="2">The sequence shown here is derived from an EMBL/GenBank/DDBJ whole genome shotgun (WGS) entry which is preliminary data.</text>
</comment>
<evidence type="ECO:0000313" key="3">
    <source>
        <dbReference type="Proteomes" id="UP001296104"/>
    </source>
</evidence>
<feature type="region of interest" description="Disordered" evidence="1">
    <location>
        <begin position="201"/>
        <end position="271"/>
    </location>
</feature>
<dbReference type="InterPro" id="IPR013175">
    <property type="entry name" value="INO80_su_Ies4"/>
</dbReference>
<evidence type="ECO:0000313" key="2">
    <source>
        <dbReference type="EMBL" id="CAK3752119.1"/>
    </source>
</evidence>
<dbReference type="Pfam" id="PF08193">
    <property type="entry name" value="INO80_Ies4"/>
    <property type="match status" value="1"/>
</dbReference>
<proteinExistence type="predicted"/>
<protein>
    <submittedName>
        <fullName evidence="2">INO80 complex subunit 4</fullName>
    </submittedName>
</protein>
<feature type="region of interest" description="Disordered" evidence="1">
    <location>
        <begin position="29"/>
        <end position="163"/>
    </location>
</feature>
<reference evidence="2" key="1">
    <citation type="submission" date="2023-11" db="EMBL/GenBank/DDBJ databases">
        <authorList>
            <person name="Alioto T."/>
            <person name="Alioto T."/>
            <person name="Gomez Garrido J."/>
        </authorList>
    </citation>
    <scope>NUCLEOTIDE SEQUENCE</scope>
</reference>
<feature type="compositionally biased region" description="Polar residues" evidence="1">
    <location>
        <begin position="252"/>
        <end position="262"/>
    </location>
</feature>
<gene>
    <name evidence="2" type="ORF">LECACI_7A000190</name>
</gene>
<dbReference type="PANTHER" id="PTHR28061:SF1">
    <property type="entry name" value="INO80 COMPLEX SUBUNIT 4"/>
    <property type="match status" value="1"/>
</dbReference>
<feature type="compositionally biased region" description="Polar residues" evidence="1">
    <location>
        <begin position="32"/>
        <end position="58"/>
    </location>
</feature>
<dbReference type="AlphaFoldDB" id="A0AAI8YR86"/>
<feature type="compositionally biased region" description="Polar residues" evidence="1">
    <location>
        <begin position="220"/>
        <end position="236"/>
    </location>
</feature>
<dbReference type="Proteomes" id="UP001296104">
    <property type="component" value="Unassembled WGS sequence"/>
</dbReference>
<accession>A0AAI8YR86</accession>
<dbReference type="PANTHER" id="PTHR28061">
    <property type="entry name" value="INO EIGHTY SUBUNIT 4"/>
    <property type="match status" value="1"/>
</dbReference>
<organism evidence="2 3">
    <name type="scientific">Lecanosticta acicola</name>
    <dbReference type="NCBI Taxonomy" id="111012"/>
    <lineage>
        <taxon>Eukaryota</taxon>
        <taxon>Fungi</taxon>
        <taxon>Dikarya</taxon>
        <taxon>Ascomycota</taxon>
        <taxon>Pezizomycotina</taxon>
        <taxon>Dothideomycetes</taxon>
        <taxon>Dothideomycetidae</taxon>
        <taxon>Mycosphaerellales</taxon>
        <taxon>Mycosphaerellaceae</taxon>
        <taxon>Lecanosticta</taxon>
    </lineage>
</organism>
<name>A0AAI8YR86_9PEZI</name>